<dbReference type="EMBL" id="JACOPH010000011">
    <property type="protein sequence ID" value="MBC5714859.1"/>
    <property type="molecule type" value="Genomic_DNA"/>
</dbReference>
<organism evidence="2 3">
    <name type="scientific">Roseburia zhanii</name>
    <dbReference type="NCBI Taxonomy" id="2763064"/>
    <lineage>
        <taxon>Bacteria</taxon>
        <taxon>Bacillati</taxon>
        <taxon>Bacillota</taxon>
        <taxon>Clostridia</taxon>
        <taxon>Lachnospirales</taxon>
        <taxon>Lachnospiraceae</taxon>
        <taxon>Roseburia</taxon>
    </lineage>
</organism>
<accession>A0A923LRR1</accession>
<reference evidence="2" key="1">
    <citation type="submission" date="2020-08" db="EMBL/GenBank/DDBJ databases">
        <title>Genome public.</title>
        <authorList>
            <person name="Liu C."/>
            <person name="Sun Q."/>
        </authorList>
    </citation>
    <scope>NUCLEOTIDE SEQUENCE</scope>
    <source>
        <strain evidence="2">BX1005</strain>
    </source>
</reference>
<feature type="compositionally biased region" description="Low complexity" evidence="1">
    <location>
        <begin position="46"/>
        <end position="58"/>
    </location>
</feature>
<feature type="compositionally biased region" description="Low complexity" evidence="1">
    <location>
        <begin position="16"/>
        <end position="32"/>
    </location>
</feature>
<dbReference type="InterPro" id="IPR009343">
    <property type="entry name" value="DUF1002"/>
</dbReference>
<dbReference type="Proteomes" id="UP000606720">
    <property type="component" value="Unassembled WGS sequence"/>
</dbReference>
<evidence type="ECO:0000313" key="3">
    <source>
        <dbReference type="Proteomes" id="UP000606720"/>
    </source>
</evidence>
<gene>
    <name evidence="2" type="ORF">H8S17_11725</name>
</gene>
<name>A0A923LRR1_9FIRM</name>
<proteinExistence type="predicted"/>
<dbReference type="AlphaFoldDB" id="A0A923LRR1"/>
<evidence type="ECO:0000313" key="2">
    <source>
        <dbReference type="EMBL" id="MBC5714859.1"/>
    </source>
</evidence>
<feature type="region of interest" description="Disordered" evidence="1">
    <location>
        <begin position="1"/>
        <end position="130"/>
    </location>
</feature>
<feature type="compositionally biased region" description="Low complexity" evidence="1">
    <location>
        <begin position="64"/>
        <end position="94"/>
    </location>
</feature>
<evidence type="ECO:0000256" key="1">
    <source>
        <dbReference type="SAM" id="MobiDB-lite"/>
    </source>
</evidence>
<dbReference type="Pfam" id="PF06207">
    <property type="entry name" value="DUF1002"/>
    <property type="match status" value="1"/>
</dbReference>
<sequence length="419" mass="43579">MVFGSTVSVSAAEPIDAVTTQNAATTQDAATTPGDDEVQTSADAQGTNAAADSTTTDASKSEAADSSTATDAAAGAASGTTAADNAATGTAGSDSTPAATTGTDNSAASTTTDNSGASTEQKASETKDIAGTVTVDTEVAGTVTVEEDKNDDNVKIKKHDKPYLALGADLTAEQQATVLSIMGIDPAKLSDYDVVYVNNEEEHKYLDAYIDKSKIGTKSLSSVVVIERDDGNGINISTNNISYCTVGMYKNALATAGIVNADIIVAGPFPLSGTAALVGAFKAYQEMTGDEIDEQNIDAALNELVVTGKLEANGASSDDVESMIAYVKQAVVEHDLSDEAEIRQVIAEGCDKFDITLTEDEVQEVVKLMQKISDLDLDLDGLLNAAQSIYDKISTADGGFWAKIRELLQTMIDKIRELF</sequence>
<keyword evidence="3" id="KW-1185">Reference proteome</keyword>
<protein>
    <submittedName>
        <fullName evidence="2">DUF1002 domain-containing protein</fullName>
    </submittedName>
</protein>
<comment type="caution">
    <text evidence="2">The sequence shown here is derived from an EMBL/GenBank/DDBJ whole genome shotgun (WGS) entry which is preliminary data.</text>
</comment>
<feature type="compositionally biased region" description="Polar residues" evidence="1">
    <location>
        <begin position="95"/>
        <end position="121"/>
    </location>
</feature>